<evidence type="ECO:0000256" key="2">
    <source>
        <dbReference type="ARBA" id="ARBA00022723"/>
    </source>
</evidence>
<keyword evidence="3 5" id="KW-0862">Zinc</keyword>
<name>A0ABV2Q271_9BURK</name>
<comment type="catalytic activity">
    <reaction evidence="5">
        <text>N(6)-acetyl-L-lysyl-[protein] + NAD(+) + H2O = 2''-O-acetyl-ADP-D-ribose + nicotinamide + L-lysyl-[protein]</text>
        <dbReference type="Rhea" id="RHEA:43636"/>
        <dbReference type="Rhea" id="RHEA-COMP:9752"/>
        <dbReference type="Rhea" id="RHEA-COMP:10731"/>
        <dbReference type="ChEBI" id="CHEBI:15377"/>
        <dbReference type="ChEBI" id="CHEBI:17154"/>
        <dbReference type="ChEBI" id="CHEBI:29969"/>
        <dbReference type="ChEBI" id="CHEBI:57540"/>
        <dbReference type="ChEBI" id="CHEBI:61930"/>
        <dbReference type="ChEBI" id="CHEBI:83767"/>
        <dbReference type="EC" id="2.3.1.286"/>
    </reaction>
</comment>
<evidence type="ECO:0000256" key="5">
    <source>
        <dbReference type="HAMAP-Rule" id="MF_01967"/>
    </source>
</evidence>
<keyword evidence="5" id="KW-0963">Cytoplasm</keyword>
<dbReference type="RefSeq" id="WP_354440381.1">
    <property type="nucleotide sequence ID" value="NZ_JBEPSH010000001.1"/>
</dbReference>
<feature type="binding site" evidence="5">
    <location>
        <begin position="98"/>
        <end position="101"/>
    </location>
    <ligand>
        <name>NAD(+)</name>
        <dbReference type="ChEBI" id="CHEBI:57540"/>
    </ligand>
</feature>
<keyword evidence="4 5" id="KW-0520">NAD</keyword>
<comment type="subcellular location">
    <subcellularLocation>
        <location evidence="5">Cytoplasm</location>
    </subcellularLocation>
</comment>
<feature type="binding site" evidence="5">
    <location>
        <begin position="241"/>
        <end position="243"/>
    </location>
    <ligand>
        <name>NAD(+)</name>
        <dbReference type="ChEBI" id="CHEBI:57540"/>
    </ligand>
</feature>
<dbReference type="PANTHER" id="PTHR11085">
    <property type="entry name" value="NAD-DEPENDENT PROTEIN DEACYLASE SIRTUIN-5, MITOCHONDRIAL-RELATED"/>
    <property type="match status" value="1"/>
</dbReference>
<sequence>MPTALLSLLAPCPTWTVLTGAGLSTGSGIPDYRDEQGAWKRPSPVTFQDFMGSVAVRQRYWARSLIGWPVFRQALPNAAHHALVQLEGLGRVSQIITQNVDGLHQQAGSRHVVDLHGRLDTVICMQCSARSSRADWQNALLQANPHWHAQSANAAPDGDADLEGVDFSIFVVPPCSQCGGIIKPDVVFYGENVPVARVKAAMEHLQGSDALLVVGSSLMVYSGLRFVHAAKARQIPVVAINLGVTRADAELDTKLQAPCDQALSQLALHLGTATDSNR</sequence>
<keyword evidence="1 5" id="KW-0808">Transferase</keyword>
<dbReference type="PANTHER" id="PTHR11085:SF10">
    <property type="entry name" value="NAD-DEPENDENT PROTEIN DEACYLASE SIRTUIN-5, MITOCHONDRIAL-RELATED"/>
    <property type="match status" value="1"/>
</dbReference>
<evidence type="ECO:0000313" key="8">
    <source>
        <dbReference type="EMBL" id="MET4575116.1"/>
    </source>
</evidence>
<dbReference type="EC" id="2.3.1.286" evidence="5"/>
<dbReference type="SUPFAM" id="SSF52467">
    <property type="entry name" value="DHS-like NAD/FAD-binding domain"/>
    <property type="match status" value="1"/>
</dbReference>
<dbReference type="Proteomes" id="UP001549320">
    <property type="component" value="Unassembled WGS sequence"/>
</dbReference>
<evidence type="ECO:0000256" key="4">
    <source>
        <dbReference type="ARBA" id="ARBA00023027"/>
    </source>
</evidence>
<dbReference type="InterPro" id="IPR026587">
    <property type="entry name" value="Sirtuin_class_II"/>
</dbReference>
<feature type="binding site" evidence="5 6">
    <location>
        <position position="124"/>
    </location>
    <ligand>
        <name>Zn(2+)</name>
        <dbReference type="ChEBI" id="CHEBI:29105"/>
    </ligand>
</feature>
<dbReference type="HAMAP" id="MF_01967">
    <property type="entry name" value="Sirtuin_ClassII"/>
    <property type="match status" value="1"/>
</dbReference>
<comment type="caution">
    <text evidence="5">Lacks conserved residue(s) required for the propagation of feature annotation.</text>
</comment>
<comment type="caution">
    <text evidence="8">The sequence shown here is derived from an EMBL/GenBank/DDBJ whole genome shotgun (WGS) entry which is preliminary data.</text>
</comment>
<dbReference type="EMBL" id="JBEPSH010000001">
    <property type="protein sequence ID" value="MET4575116.1"/>
    <property type="molecule type" value="Genomic_DNA"/>
</dbReference>
<feature type="binding site" evidence="5 6">
    <location>
        <position position="127"/>
    </location>
    <ligand>
        <name>Zn(2+)</name>
        <dbReference type="ChEBI" id="CHEBI:29105"/>
    </ligand>
</feature>
<dbReference type="Gene3D" id="3.40.50.1220">
    <property type="entry name" value="TPP-binding domain"/>
    <property type="match status" value="1"/>
</dbReference>
<feature type="binding site" evidence="5 6">
    <location>
        <position position="178"/>
    </location>
    <ligand>
        <name>Zn(2+)</name>
        <dbReference type="ChEBI" id="CHEBI:29105"/>
    </ligand>
</feature>
<keyword evidence="9" id="KW-1185">Reference proteome</keyword>
<dbReference type="InterPro" id="IPR029035">
    <property type="entry name" value="DHS-like_NAD/FAD-binding_dom"/>
</dbReference>
<dbReference type="InterPro" id="IPR026590">
    <property type="entry name" value="Ssirtuin_cat_dom"/>
</dbReference>
<evidence type="ECO:0000256" key="6">
    <source>
        <dbReference type="PROSITE-ProRule" id="PRU00236"/>
    </source>
</evidence>
<evidence type="ECO:0000259" key="7">
    <source>
        <dbReference type="PROSITE" id="PS50305"/>
    </source>
</evidence>
<evidence type="ECO:0000256" key="3">
    <source>
        <dbReference type="ARBA" id="ARBA00022833"/>
    </source>
</evidence>
<comment type="function">
    <text evidence="5">NAD-dependent protein deacetylase which modulates the activities of several enzymes which are inactive in their acetylated form.</text>
</comment>
<dbReference type="InterPro" id="IPR003000">
    <property type="entry name" value="Sirtuin"/>
</dbReference>
<dbReference type="InterPro" id="IPR026591">
    <property type="entry name" value="Sirtuin_cat_small_dom_sf"/>
</dbReference>
<feature type="binding site" evidence="5">
    <location>
        <begin position="215"/>
        <end position="217"/>
    </location>
    <ligand>
        <name>NAD(+)</name>
        <dbReference type="ChEBI" id="CHEBI:57540"/>
    </ligand>
</feature>
<reference evidence="8 9" key="1">
    <citation type="submission" date="2024-06" db="EMBL/GenBank/DDBJ databases">
        <title>Sorghum-associated microbial communities from plants grown in Nebraska, USA.</title>
        <authorList>
            <person name="Schachtman D."/>
        </authorList>
    </citation>
    <scope>NUCLEOTIDE SEQUENCE [LARGE SCALE GENOMIC DNA]</scope>
    <source>
        <strain evidence="8 9">2709</strain>
    </source>
</reference>
<protein>
    <recommendedName>
        <fullName evidence="5">NAD-dependent protein deacetylase</fullName>
        <ecNumber evidence="5">2.3.1.286</ecNumber>
    </recommendedName>
    <alternativeName>
        <fullName evidence="5">Regulatory protein SIR2 homolog</fullName>
    </alternativeName>
</protein>
<organism evidence="8 9">
    <name type="scientific">Ottowia thiooxydans</name>
    <dbReference type="NCBI Taxonomy" id="219182"/>
    <lineage>
        <taxon>Bacteria</taxon>
        <taxon>Pseudomonadati</taxon>
        <taxon>Pseudomonadota</taxon>
        <taxon>Betaproteobacteria</taxon>
        <taxon>Burkholderiales</taxon>
        <taxon>Comamonadaceae</taxon>
        <taxon>Ottowia</taxon>
    </lineage>
</organism>
<feature type="binding site" evidence="5">
    <location>
        <position position="259"/>
    </location>
    <ligand>
        <name>NAD(+)</name>
        <dbReference type="ChEBI" id="CHEBI:57540"/>
    </ligand>
</feature>
<gene>
    <name evidence="5" type="primary">cobB</name>
    <name evidence="8" type="ORF">ABIE13_000213</name>
</gene>
<comment type="similarity">
    <text evidence="5">Belongs to the sirtuin family. Class II subfamily.</text>
</comment>
<comment type="cofactor">
    <cofactor evidence="5">
        <name>Zn(2+)</name>
        <dbReference type="ChEBI" id="CHEBI:29105"/>
    </cofactor>
    <text evidence="5">Binds 1 zinc ion per subunit.</text>
</comment>
<feature type="active site" description="Proton acceptor" evidence="5 6">
    <location>
        <position position="116"/>
    </location>
</feature>
<dbReference type="NCBIfam" id="NF003738">
    <property type="entry name" value="PRK05333.1"/>
    <property type="match status" value="1"/>
</dbReference>
<feature type="binding site" evidence="5 6">
    <location>
        <position position="175"/>
    </location>
    <ligand>
        <name>Zn(2+)</name>
        <dbReference type="ChEBI" id="CHEBI:29105"/>
    </ligand>
</feature>
<dbReference type="Pfam" id="PF02146">
    <property type="entry name" value="SIR2"/>
    <property type="match status" value="1"/>
</dbReference>
<evidence type="ECO:0000256" key="1">
    <source>
        <dbReference type="ARBA" id="ARBA00022679"/>
    </source>
</evidence>
<accession>A0ABV2Q271</accession>
<dbReference type="PROSITE" id="PS50305">
    <property type="entry name" value="SIRTUIN"/>
    <property type="match status" value="1"/>
</dbReference>
<keyword evidence="2 5" id="KW-0479">Metal-binding</keyword>
<dbReference type="Gene3D" id="3.30.1600.10">
    <property type="entry name" value="SIR2/SIRT2 'Small Domain"/>
    <property type="match status" value="1"/>
</dbReference>
<dbReference type="InterPro" id="IPR050134">
    <property type="entry name" value="NAD-dep_sirtuin_deacylases"/>
</dbReference>
<evidence type="ECO:0000313" key="9">
    <source>
        <dbReference type="Proteomes" id="UP001549320"/>
    </source>
</evidence>
<feature type="domain" description="Deacetylase sirtuin-type" evidence="7">
    <location>
        <begin position="1"/>
        <end position="273"/>
    </location>
</feature>
<proteinExistence type="inferred from homology"/>